<keyword evidence="6" id="KW-1185">Reference proteome</keyword>
<protein>
    <submittedName>
        <fullName evidence="5">Substrate-binding domain-containing protein</fullName>
    </submittedName>
</protein>
<keyword evidence="2" id="KW-0238">DNA-binding</keyword>
<dbReference type="PANTHER" id="PTHR30146">
    <property type="entry name" value="LACI-RELATED TRANSCRIPTIONAL REPRESSOR"/>
    <property type="match status" value="1"/>
</dbReference>
<evidence type="ECO:0000313" key="5">
    <source>
        <dbReference type="EMBL" id="QGF23031.1"/>
    </source>
</evidence>
<dbReference type="GO" id="GO:0000976">
    <property type="term" value="F:transcription cis-regulatory region binding"/>
    <property type="evidence" value="ECO:0007669"/>
    <property type="project" value="TreeGrafter"/>
</dbReference>
<dbReference type="GO" id="GO:0003700">
    <property type="term" value="F:DNA-binding transcription factor activity"/>
    <property type="evidence" value="ECO:0007669"/>
    <property type="project" value="TreeGrafter"/>
</dbReference>
<feature type="domain" description="HTH lacI-type" evidence="4">
    <location>
        <begin position="9"/>
        <end position="63"/>
    </location>
</feature>
<evidence type="ECO:0000259" key="4">
    <source>
        <dbReference type="PROSITE" id="PS50932"/>
    </source>
</evidence>
<dbReference type="Gene3D" id="1.10.260.40">
    <property type="entry name" value="lambda repressor-like DNA-binding domains"/>
    <property type="match status" value="1"/>
</dbReference>
<dbReference type="SUPFAM" id="SSF53822">
    <property type="entry name" value="Periplasmic binding protein-like I"/>
    <property type="match status" value="1"/>
</dbReference>
<dbReference type="PRINTS" id="PR00036">
    <property type="entry name" value="HTHLACI"/>
</dbReference>
<dbReference type="EMBL" id="CP045725">
    <property type="protein sequence ID" value="QGF23031.1"/>
    <property type="molecule type" value="Genomic_DNA"/>
</dbReference>
<accession>A0A5Q2F9H1</accession>
<proteinExistence type="predicted"/>
<dbReference type="Gene3D" id="3.40.50.2300">
    <property type="match status" value="2"/>
</dbReference>
<dbReference type="PANTHER" id="PTHR30146:SF109">
    <property type="entry name" value="HTH-TYPE TRANSCRIPTIONAL REGULATOR GALS"/>
    <property type="match status" value="1"/>
</dbReference>
<dbReference type="InterPro" id="IPR046335">
    <property type="entry name" value="LacI/GalR-like_sensor"/>
</dbReference>
<name>A0A5Q2F9H1_9ACTN</name>
<dbReference type="SUPFAM" id="SSF47413">
    <property type="entry name" value="lambda repressor-like DNA-binding domains"/>
    <property type="match status" value="1"/>
</dbReference>
<dbReference type="Pfam" id="PF13377">
    <property type="entry name" value="Peripla_BP_3"/>
    <property type="match status" value="1"/>
</dbReference>
<dbReference type="KEGG" id="rain:Rai3103_04400"/>
<dbReference type="PROSITE" id="PS00356">
    <property type="entry name" value="HTH_LACI_1"/>
    <property type="match status" value="1"/>
</dbReference>
<keyword evidence="3" id="KW-0804">Transcription</keyword>
<dbReference type="InterPro" id="IPR010982">
    <property type="entry name" value="Lambda_DNA-bd_dom_sf"/>
</dbReference>
<dbReference type="CDD" id="cd01392">
    <property type="entry name" value="HTH_LacI"/>
    <property type="match status" value="1"/>
</dbReference>
<dbReference type="CDD" id="cd06267">
    <property type="entry name" value="PBP1_LacI_sugar_binding-like"/>
    <property type="match status" value="1"/>
</dbReference>
<dbReference type="InterPro" id="IPR028082">
    <property type="entry name" value="Peripla_BP_I"/>
</dbReference>
<keyword evidence="1" id="KW-0805">Transcription regulation</keyword>
<evidence type="ECO:0000256" key="3">
    <source>
        <dbReference type="ARBA" id="ARBA00023163"/>
    </source>
</evidence>
<dbReference type="Proteomes" id="UP000386847">
    <property type="component" value="Chromosome"/>
</dbReference>
<evidence type="ECO:0000256" key="2">
    <source>
        <dbReference type="ARBA" id="ARBA00023125"/>
    </source>
</evidence>
<organism evidence="5 6">
    <name type="scientific">Raineyella fluvialis</name>
    <dbReference type="NCBI Taxonomy" id="2662261"/>
    <lineage>
        <taxon>Bacteria</taxon>
        <taxon>Bacillati</taxon>
        <taxon>Actinomycetota</taxon>
        <taxon>Actinomycetes</taxon>
        <taxon>Propionibacteriales</taxon>
        <taxon>Propionibacteriaceae</taxon>
        <taxon>Raineyella</taxon>
    </lineage>
</organism>
<evidence type="ECO:0000256" key="1">
    <source>
        <dbReference type="ARBA" id="ARBA00023015"/>
    </source>
</evidence>
<dbReference type="RefSeq" id="WP_153571558.1">
    <property type="nucleotide sequence ID" value="NZ_CP045725.1"/>
</dbReference>
<dbReference type="PROSITE" id="PS50932">
    <property type="entry name" value="HTH_LACI_2"/>
    <property type="match status" value="1"/>
</dbReference>
<sequence length="334" mass="35527">MTSPSAGRPSVKDVAERAGVSVGTVSHVLNHPDRVSDATLQRVRTAIDDLGFIPSGAARHLRQGTSQAVGLVVADIANPYYIEAARAVEDSLVQRGMAMMMSSTDGDPERERRILEMLAAQQVRGIILTPSERSPENLALVRRRGIPTVLLDGGSSRSAFSTVGVDDVAGGRMAVAHLLASGHRSIAVISGPLEVRQAADRWEGARQAVRDAGLNPRTTLVHLVADSFSAEAGAEAMSLLLEGPVRPTAAFTVNDVMAIGAMRTLRREGLRIPEEMALVGYDDIPVAAELITPLTTVRQPMASLGRRAAELLLEGRGVEHVLFRPHLAVRASAP</sequence>
<dbReference type="SMART" id="SM00354">
    <property type="entry name" value="HTH_LACI"/>
    <property type="match status" value="1"/>
</dbReference>
<dbReference type="AlphaFoldDB" id="A0A5Q2F9H1"/>
<reference evidence="5 6" key="1">
    <citation type="submission" date="2019-10" db="EMBL/GenBank/DDBJ databases">
        <title>Genomic analysis of Raineyella sp. CBA3103.</title>
        <authorList>
            <person name="Roh S.W."/>
        </authorList>
    </citation>
    <scope>NUCLEOTIDE SEQUENCE [LARGE SCALE GENOMIC DNA]</scope>
    <source>
        <strain evidence="5 6">CBA3103</strain>
    </source>
</reference>
<gene>
    <name evidence="5" type="ORF">Rai3103_04400</name>
</gene>
<dbReference type="InterPro" id="IPR000843">
    <property type="entry name" value="HTH_LacI"/>
</dbReference>
<dbReference type="Pfam" id="PF00356">
    <property type="entry name" value="LacI"/>
    <property type="match status" value="1"/>
</dbReference>
<evidence type="ECO:0000313" key="6">
    <source>
        <dbReference type="Proteomes" id="UP000386847"/>
    </source>
</evidence>